<dbReference type="eggNOG" id="COG0105">
    <property type="taxonomic scope" value="Bacteria"/>
</dbReference>
<evidence type="ECO:0000256" key="7">
    <source>
        <dbReference type="ARBA" id="ARBA00022741"/>
    </source>
</evidence>
<dbReference type="GO" id="GO:0006241">
    <property type="term" value="P:CTP biosynthetic process"/>
    <property type="evidence" value="ECO:0007669"/>
    <property type="project" value="UniProtKB-UniRule"/>
</dbReference>
<dbReference type="Proteomes" id="UP000010880">
    <property type="component" value="Chromosome"/>
</dbReference>
<dbReference type="CDD" id="cd04413">
    <property type="entry name" value="NDPk_I"/>
    <property type="match status" value="1"/>
</dbReference>
<feature type="binding site" evidence="12 13">
    <location>
        <position position="116"/>
    </location>
    <ligand>
        <name>ATP</name>
        <dbReference type="ChEBI" id="CHEBI:30616"/>
    </ligand>
</feature>
<keyword evidence="11 12" id="KW-0546">Nucleotide metabolism</keyword>
<comment type="catalytic activity">
    <reaction evidence="12">
        <text>a ribonucleoside 5'-diphosphate + ATP = a ribonucleoside 5'-triphosphate + ADP</text>
        <dbReference type="Rhea" id="RHEA:18113"/>
        <dbReference type="ChEBI" id="CHEBI:30616"/>
        <dbReference type="ChEBI" id="CHEBI:57930"/>
        <dbReference type="ChEBI" id="CHEBI:61557"/>
        <dbReference type="ChEBI" id="CHEBI:456216"/>
        <dbReference type="EC" id="2.7.4.6"/>
    </reaction>
</comment>
<evidence type="ECO:0000256" key="6">
    <source>
        <dbReference type="ARBA" id="ARBA00022723"/>
    </source>
</evidence>
<keyword evidence="7 12" id="KW-0547">Nucleotide-binding</keyword>
<feature type="domain" description="Nucleoside diphosphate kinase-like" evidence="15">
    <location>
        <begin position="4"/>
        <end position="142"/>
    </location>
</feature>
<evidence type="ECO:0000256" key="1">
    <source>
        <dbReference type="ARBA" id="ARBA00001946"/>
    </source>
</evidence>
<keyword evidence="12" id="KW-0963">Cytoplasm</keyword>
<keyword evidence="10 12" id="KW-0460">Magnesium</keyword>
<dbReference type="GO" id="GO:0046872">
    <property type="term" value="F:metal ion binding"/>
    <property type="evidence" value="ECO:0007669"/>
    <property type="project" value="UniProtKB-KW"/>
</dbReference>
<evidence type="ECO:0000256" key="3">
    <source>
        <dbReference type="ARBA" id="ARBA00012966"/>
    </source>
</evidence>
<evidence type="ECO:0000256" key="2">
    <source>
        <dbReference type="ARBA" id="ARBA00008142"/>
    </source>
</evidence>
<evidence type="ECO:0000256" key="10">
    <source>
        <dbReference type="ARBA" id="ARBA00022842"/>
    </source>
</evidence>
<comment type="catalytic activity">
    <reaction evidence="12">
        <text>a 2'-deoxyribonucleoside 5'-diphosphate + ATP = a 2'-deoxyribonucleoside 5'-triphosphate + ADP</text>
        <dbReference type="Rhea" id="RHEA:44640"/>
        <dbReference type="ChEBI" id="CHEBI:30616"/>
        <dbReference type="ChEBI" id="CHEBI:61560"/>
        <dbReference type="ChEBI" id="CHEBI:73316"/>
        <dbReference type="ChEBI" id="CHEBI:456216"/>
        <dbReference type="EC" id="2.7.4.6"/>
    </reaction>
</comment>
<evidence type="ECO:0000256" key="9">
    <source>
        <dbReference type="ARBA" id="ARBA00022840"/>
    </source>
</evidence>
<keyword evidence="8 12" id="KW-0418">Kinase</keyword>
<dbReference type="SMART" id="SM00562">
    <property type="entry name" value="NDK"/>
    <property type="match status" value="1"/>
</dbReference>
<feature type="binding site" evidence="12 13">
    <location>
        <position position="94"/>
    </location>
    <ligand>
        <name>ATP</name>
        <dbReference type="ChEBI" id="CHEBI:30616"/>
    </ligand>
</feature>
<keyword evidence="9 12" id="KW-0067">ATP-binding</keyword>
<proteinExistence type="inferred from homology"/>
<evidence type="ECO:0000256" key="4">
    <source>
        <dbReference type="ARBA" id="ARBA00017632"/>
    </source>
</evidence>
<sequence>MGSIEQTLVLIKPDGVSDGKIGQVIKRFEDKGLQLQGMKMIWLDEALATKHYQQHQGKKFFERLISYITAAPVVALVLAGESAIKVVRNLVGTTNPAKAKPGTIRGDLAISLEHGNIIHASDSRETAAKEIELFFASEEIFTY</sequence>
<dbReference type="FunFam" id="3.30.70.141:FF:000003">
    <property type="entry name" value="Nucleoside diphosphate kinase"/>
    <property type="match status" value="1"/>
</dbReference>
<evidence type="ECO:0000256" key="12">
    <source>
        <dbReference type="HAMAP-Rule" id="MF_00451"/>
    </source>
</evidence>
<protein>
    <recommendedName>
        <fullName evidence="4 12">Nucleoside diphosphate kinase</fullName>
        <shortName evidence="12">NDK</shortName>
        <shortName evidence="12">NDP kinase</shortName>
        <ecNumber evidence="3 12">2.7.4.6</ecNumber>
    </recommendedName>
    <alternativeName>
        <fullName evidence="12">Nucleoside-2-P kinase</fullName>
    </alternativeName>
</protein>
<feature type="binding site" evidence="12 13">
    <location>
        <position position="60"/>
    </location>
    <ligand>
        <name>ATP</name>
        <dbReference type="ChEBI" id="CHEBI:30616"/>
    </ligand>
</feature>
<feature type="binding site" evidence="12 13">
    <location>
        <position position="12"/>
    </location>
    <ligand>
        <name>ATP</name>
        <dbReference type="ChEBI" id="CHEBI:30616"/>
    </ligand>
</feature>
<dbReference type="PROSITE" id="PS51374">
    <property type="entry name" value="NDPK_LIKE"/>
    <property type="match status" value="1"/>
</dbReference>
<dbReference type="InterPro" id="IPR034907">
    <property type="entry name" value="NDK-like_dom"/>
</dbReference>
<dbReference type="PANTHER" id="PTHR11349">
    <property type="entry name" value="NUCLEOSIDE DIPHOSPHATE KINASE"/>
    <property type="match status" value="1"/>
</dbReference>
<evidence type="ECO:0000256" key="8">
    <source>
        <dbReference type="ARBA" id="ARBA00022777"/>
    </source>
</evidence>
<comment type="similarity">
    <text evidence="2 12 13 14">Belongs to the NDK family.</text>
</comment>
<dbReference type="AlphaFoldDB" id="L0K783"/>
<dbReference type="RefSeq" id="WP_015326869.1">
    <property type="nucleotide sequence ID" value="NC_019978.1"/>
</dbReference>
<dbReference type="NCBIfam" id="NF001908">
    <property type="entry name" value="PRK00668.1"/>
    <property type="match status" value="1"/>
</dbReference>
<keyword evidence="6 12" id="KW-0479">Metal-binding</keyword>
<name>L0K783_HALHC</name>
<dbReference type="PATRIC" id="fig|748449.3.peg.1157"/>
<dbReference type="InterPro" id="IPR001564">
    <property type="entry name" value="Nucleoside_diP_kinase"/>
</dbReference>
<dbReference type="STRING" id="748449.Halha_1199"/>
<comment type="function">
    <text evidence="12">Major role in the synthesis of nucleoside triphosphates other than ATP. The ATP gamma phosphate is transferred to the NDP beta phosphate via a ping-pong mechanism, using a phosphorylated active-site intermediate.</text>
</comment>
<dbReference type="GO" id="GO:0004550">
    <property type="term" value="F:nucleoside diphosphate kinase activity"/>
    <property type="evidence" value="ECO:0007669"/>
    <property type="project" value="UniProtKB-UniRule"/>
</dbReference>
<comment type="cofactor">
    <cofactor evidence="1 12">
        <name>Mg(2+)</name>
        <dbReference type="ChEBI" id="CHEBI:18420"/>
    </cofactor>
</comment>
<dbReference type="OrthoDB" id="9801161at2"/>
<organism evidence="16 17">
    <name type="scientific">Halobacteroides halobius (strain ATCC 35273 / DSM 5150 / MD-1)</name>
    <dbReference type="NCBI Taxonomy" id="748449"/>
    <lineage>
        <taxon>Bacteria</taxon>
        <taxon>Bacillati</taxon>
        <taxon>Bacillota</taxon>
        <taxon>Clostridia</taxon>
        <taxon>Halanaerobiales</taxon>
        <taxon>Halobacteroidaceae</taxon>
        <taxon>Halobacteroides</taxon>
    </lineage>
</organism>
<dbReference type="GO" id="GO:0006228">
    <property type="term" value="P:UTP biosynthetic process"/>
    <property type="evidence" value="ECO:0007669"/>
    <property type="project" value="UniProtKB-UniRule"/>
</dbReference>
<evidence type="ECO:0000313" key="16">
    <source>
        <dbReference type="EMBL" id="AGB41147.1"/>
    </source>
</evidence>
<dbReference type="GO" id="GO:0006183">
    <property type="term" value="P:GTP biosynthetic process"/>
    <property type="evidence" value="ECO:0007669"/>
    <property type="project" value="UniProtKB-UniRule"/>
</dbReference>
<reference evidence="17" key="1">
    <citation type="submission" date="2012-02" db="EMBL/GenBank/DDBJ databases">
        <title>The complete genome of Halobacteroides halobius DSM 5150.</title>
        <authorList>
            <person name="Lucas S."/>
            <person name="Copeland A."/>
            <person name="Lapidus A."/>
            <person name="Glavina del Rio T."/>
            <person name="Dalin E."/>
            <person name="Tice H."/>
            <person name="Bruce D."/>
            <person name="Goodwin L."/>
            <person name="Pitluck S."/>
            <person name="Peters L."/>
            <person name="Mikhailova N."/>
            <person name="Gu W."/>
            <person name="Kyrpides N."/>
            <person name="Mavromatis K."/>
            <person name="Ivanova N."/>
            <person name="Brettin T."/>
            <person name="Detter J.C."/>
            <person name="Han C."/>
            <person name="Larimer F."/>
            <person name="Land M."/>
            <person name="Hauser L."/>
            <person name="Markowitz V."/>
            <person name="Cheng J.-F."/>
            <person name="Hugenholtz P."/>
            <person name="Woyke T."/>
            <person name="Wu D."/>
            <person name="Tindall B."/>
            <person name="Pomrenke H."/>
            <person name="Brambilla E."/>
            <person name="Klenk H.-P."/>
            <person name="Eisen J.A."/>
        </authorList>
    </citation>
    <scope>NUCLEOTIDE SEQUENCE [LARGE SCALE GENOMIC DNA]</scope>
    <source>
        <strain evidence="17">ATCC 35273 / DSM 5150 / MD-1</strain>
    </source>
</reference>
<evidence type="ECO:0000256" key="14">
    <source>
        <dbReference type="RuleBase" id="RU004011"/>
    </source>
</evidence>
<dbReference type="KEGG" id="hhl:Halha_1199"/>
<evidence type="ECO:0000256" key="11">
    <source>
        <dbReference type="ARBA" id="ARBA00023080"/>
    </source>
</evidence>
<keyword evidence="12" id="KW-0597">Phosphoprotein</keyword>
<dbReference type="SUPFAM" id="SSF54919">
    <property type="entry name" value="Nucleoside diphosphate kinase, NDK"/>
    <property type="match status" value="1"/>
</dbReference>
<dbReference type="Gene3D" id="3.30.70.141">
    <property type="entry name" value="Nucleoside diphosphate kinase-like domain"/>
    <property type="match status" value="1"/>
</dbReference>
<evidence type="ECO:0000256" key="5">
    <source>
        <dbReference type="ARBA" id="ARBA00022679"/>
    </source>
</evidence>
<feature type="active site" description="Pros-phosphohistidine intermediate" evidence="12 13">
    <location>
        <position position="119"/>
    </location>
</feature>
<keyword evidence="5 12" id="KW-0808">Transferase</keyword>
<dbReference type="HAMAP" id="MF_00451">
    <property type="entry name" value="NDP_kinase"/>
    <property type="match status" value="1"/>
</dbReference>
<feature type="binding site" evidence="12 13">
    <location>
        <position position="88"/>
    </location>
    <ligand>
        <name>ATP</name>
        <dbReference type="ChEBI" id="CHEBI:30616"/>
    </ligand>
</feature>
<evidence type="ECO:0000313" key="17">
    <source>
        <dbReference type="Proteomes" id="UP000010880"/>
    </source>
</evidence>
<dbReference type="Pfam" id="PF00334">
    <property type="entry name" value="NDK"/>
    <property type="match status" value="1"/>
</dbReference>
<feature type="binding site" evidence="12 13">
    <location>
        <position position="105"/>
    </location>
    <ligand>
        <name>ATP</name>
        <dbReference type="ChEBI" id="CHEBI:30616"/>
    </ligand>
</feature>
<accession>L0K783</accession>
<dbReference type="GO" id="GO:0005737">
    <property type="term" value="C:cytoplasm"/>
    <property type="evidence" value="ECO:0007669"/>
    <property type="project" value="UniProtKB-SubCell"/>
</dbReference>
<dbReference type="HOGENOM" id="CLU_060216_6_3_9"/>
<keyword evidence="17" id="KW-1185">Reference proteome</keyword>
<dbReference type="PRINTS" id="PR01243">
    <property type="entry name" value="NUCDPKINASE"/>
</dbReference>
<dbReference type="EC" id="2.7.4.6" evidence="3 12"/>
<dbReference type="GO" id="GO:0005524">
    <property type="term" value="F:ATP binding"/>
    <property type="evidence" value="ECO:0007669"/>
    <property type="project" value="UniProtKB-UniRule"/>
</dbReference>
<dbReference type="EMBL" id="CP003359">
    <property type="protein sequence ID" value="AGB41147.1"/>
    <property type="molecule type" value="Genomic_DNA"/>
</dbReference>
<dbReference type="InterPro" id="IPR036850">
    <property type="entry name" value="NDK-like_dom_sf"/>
</dbReference>
<gene>
    <name evidence="12" type="primary">ndk</name>
    <name evidence="16" type="ordered locus">Halha_1199</name>
</gene>
<comment type="subunit">
    <text evidence="12">Homotetramer.</text>
</comment>
<evidence type="ECO:0000259" key="15">
    <source>
        <dbReference type="SMART" id="SM00562"/>
    </source>
</evidence>
<evidence type="ECO:0000256" key="13">
    <source>
        <dbReference type="PROSITE-ProRule" id="PRU00706"/>
    </source>
</evidence>
<comment type="subcellular location">
    <subcellularLocation>
        <location evidence="12">Cytoplasm</location>
    </subcellularLocation>
</comment>